<evidence type="ECO:0000313" key="7">
    <source>
        <dbReference type="EMBL" id="RVU30557.1"/>
    </source>
</evidence>
<feature type="transmembrane region" description="Helical" evidence="6">
    <location>
        <begin position="313"/>
        <end position="336"/>
    </location>
</feature>
<reference evidence="7 8" key="1">
    <citation type="submission" date="2019-01" db="EMBL/GenBank/DDBJ databases">
        <authorList>
            <person name="Chen W.-M."/>
        </authorList>
    </citation>
    <scope>NUCLEOTIDE SEQUENCE [LARGE SCALE GENOMIC DNA]</scope>
    <source>
        <strain evidence="7 8">HPM-16</strain>
    </source>
</reference>
<comment type="caution">
    <text evidence="7">The sequence shown here is derived from an EMBL/GenBank/DDBJ whole genome shotgun (WGS) entry which is preliminary data.</text>
</comment>
<dbReference type="Gene3D" id="1.20.1740.10">
    <property type="entry name" value="Amino acid/polyamine transporter I"/>
    <property type="match status" value="1"/>
</dbReference>
<dbReference type="GO" id="GO:0022857">
    <property type="term" value="F:transmembrane transporter activity"/>
    <property type="evidence" value="ECO:0007669"/>
    <property type="project" value="InterPro"/>
</dbReference>
<dbReference type="RefSeq" id="WP_127694092.1">
    <property type="nucleotide sequence ID" value="NZ_SACQ01000004.1"/>
</dbReference>
<evidence type="ECO:0000313" key="8">
    <source>
        <dbReference type="Proteomes" id="UP000282818"/>
    </source>
</evidence>
<dbReference type="InterPro" id="IPR002293">
    <property type="entry name" value="AA/rel_permease1"/>
</dbReference>
<evidence type="ECO:0000256" key="1">
    <source>
        <dbReference type="ARBA" id="ARBA00004651"/>
    </source>
</evidence>
<dbReference type="Proteomes" id="UP000282818">
    <property type="component" value="Unassembled WGS sequence"/>
</dbReference>
<keyword evidence="4 6" id="KW-1133">Transmembrane helix</keyword>
<evidence type="ECO:0000256" key="6">
    <source>
        <dbReference type="SAM" id="Phobius"/>
    </source>
</evidence>
<dbReference type="NCBIfam" id="NF008245">
    <property type="entry name" value="PRK11021.1"/>
    <property type="match status" value="1"/>
</dbReference>
<comment type="subcellular location">
    <subcellularLocation>
        <location evidence="1">Cell membrane</location>
        <topology evidence="1">Multi-pass membrane protein</topology>
    </subcellularLocation>
</comment>
<accession>A0A437Q7T2</accession>
<keyword evidence="3 6" id="KW-0812">Transmembrane</keyword>
<protein>
    <submittedName>
        <fullName evidence="7">L-methionine/branched-chain amino acid transporter</fullName>
    </submittedName>
</protein>
<dbReference type="GO" id="GO:0005886">
    <property type="term" value="C:plasma membrane"/>
    <property type="evidence" value="ECO:0007669"/>
    <property type="project" value="UniProtKB-SubCell"/>
</dbReference>
<feature type="transmembrane region" description="Helical" evidence="6">
    <location>
        <begin position="369"/>
        <end position="396"/>
    </location>
</feature>
<feature type="transmembrane region" description="Helical" evidence="6">
    <location>
        <begin position="179"/>
        <end position="201"/>
    </location>
</feature>
<feature type="transmembrane region" description="Helical" evidence="6">
    <location>
        <begin position="87"/>
        <end position="111"/>
    </location>
</feature>
<keyword evidence="5 6" id="KW-0472">Membrane</keyword>
<feature type="transmembrane region" description="Helical" evidence="6">
    <location>
        <begin position="45"/>
        <end position="66"/>
    </location>
</feature>
<dbReference type="EMBL" id="SACQ01000004">
    <property type="protein sequence ID" value="RVU30557.1"/>
    <property type="molecule type" value="Genomic_DNA"/>
</dbReference>
<dbReference type="Pfam" id="PF13520">
    <property type="entry name" value="AA_permease_2"/>
    <property type="match status" value="1"/>
</dbReference>
<evidence type="ECO:0000256" key="5">
    <source>
        <dbReference type="ARBA" id="ARBA00023136"/>
    </source>
</evidence>
<evidence type="ECO:0000256" key="4">
    <source>
        <dbReference type="ARBA" id="ARBA00022989"/>
    </source>
</evidence>
<feature type="transmembrane region" description="Helical" evidence="6">
    <location>
        <begin position="342"/>
        <end position="362"/>
    </location>
</feature>
<sequence length="413" mass="44381">MTRLKQTITRWQGMGLIATTLLGTGVFILPQLTLAAAGDKAILAWGLLLLAILPLTQVFAQLGRHFPHAAGPAYFVERAFSAKAGRVVGLMFLFVVPLGAPAALMITFEFLTPIAPLNEGEELFGQLLLLGIIFIINRQGIQLSGTLQLGLTIAITGVVILLFVAVVASPPAIHPKHTAIPGTWSGVMVAVSIAIWSFLGIETATHLSEEFRDVQRDFMPAMLIGVVLVGLIYMGCTHLSNFGLGQPLAIVGTFEQLFGGVGRWVIALLGFISGIATVNVYFASVARLAWSFSCEGVLPQRLAKLNKHQTPEMALMSFLLISAGVLLLSHLLALPYTAMMQWVNGVFVLVYIASMLAAWRLLPQANRLWITLGLLACLLFIISLGAAMIYAALLLATTGLWVSRQPNKATQAS</sequence>
<evidence type="ECO:0000256" key="2">
    <source>
        <dbReference type="ARBA" id="ARBA00022475"/>
    </source>
</evidence>
<name>A0A437Q7T2_9GAMM</name>
<keyword evidence="2" id="KW-1003">Cell membrane</keyword>
<feature type="transmembrane region" description="Helical" evidence="6">
    <location>
        <begin position="153"/>
        <end position="173"/>
    </location>
</feature>
<dbReference type="PIRSF" id="PIRSF006060">
    <property type="entry name" value="AA_transporter"/>
    <property type="match status" value="1"/>
</dbReference>
<organism evidence="7 8">
    <name type="scientific">Neptunomonas marina</name>
    <dbReference type="NCBI Taxonomy" id="1815562"/>
    <lineage>
        <taxon>Bacteria</taxon>
        <taxon>Pseudomonadati</taxon>
        <taxon>Pseudomonadota</taxon>
        <taxon>Gammaproteobacteria</taxon>
        <taxon>Oceanospirillales</taxon>
        <taxon>Oceanospirillaceae</taxon>
        <taxon>Neptunomonas</taxon>
    </lineage>
</organism>
<evidence type="ECO:0000256" key="3">
    <source>
        <dbReference type="ARBA" id="ARBA00022692"/>
    </source>
</evidence>
<feature type="transmembrane region" description="Helical" evidence="6">
    <location>
        <begin position="123"/>
        <end position="141"/>
    </location>
</feature>
<dbReference type="PANTHER" id="PTHR42770">
    <property type="entry name" value="AMINO ACID TRANSPORTER-RELATED"/>
    <property type="match status" value="1"/>
</dbReference>
<keyword evidence="8" id="KW-1185">Reference proteome</keyword>
<feature type="transmembrane region" description="Helical" evidence="6">
    <location>
        <begin position="264"/>
        <end position="292"/>
    </location>
</feature>
<dbReference type="AlphaFoldDB" id="A0A437Q7T2"/>
<dbReference type="PANTHER" id="PTHR42770:SF13">
    <property type="entry name" value="L-METHIONINE_BRANCHED-CHAIN AMINO ACID EXPORTER YJEH"/>
    <property type="match status" value="1"/>
</dbReference>
<feature type="transmembrane region" description="Helical" evidence="6">
    <location>
        <begin position="222"/>
        <end position="244"/>
    </location>
</feature>
<proteinExistence type="predicted"/>
<gene>
    <name evidence="7" type="ORF">EOE65_09545</name>
</gene>
<dbReference type="InterPro" id="IPR050367">
    <property type="entry name" value="APC_superfamily"/>
</dbReference>